<dbReference type="PANTHER" id="PTHR30036:SF1">
    <property type="entry name" value="D-XYLOSE-BINDING PERIPLASMIC PROTEIN"/>
    <property type="match status" value="1"/>
</dbReference>
<feature type="domain" description="Periplasmic binding protein" evidence="5">
    <location>
        <begin position="32"/>
        <end position="295"/>
    </location>
</feature>
<evidence type="ECO:0000256" key="1">
    <source>
        <dbReference type="ARBA" id="ARBA00004418"/>
    </source>
</evidence>
<comment type="caution">
    <text evidence="6">The sequence shown here is derived from an EMBL/GenBank/DDBJ whole genome shotgun (WGS) entry which is preliminary data.</text>
</comment>
<dbReference type="OrthoDB" id="9773673at2"/>
<dbReference type="Gene3D" id="3.40.50.2300">
    <property type="match status" value="2"/>
</dbReference>
<evidence type="ECO:0000256" key="2">
    <source>
        <dbReference type="ARBA" id="ARBA00007639"/>
    </source>
</evidence>
<gene>
    <name evidence="6" type="ORF">AWB83_04010</name>
</gene>
<dbReference type="GO" id="GO:0030288">
    <property type="term" value="C:outer membrane-bounded periplasmic space"/>
    <property type="evidence" value="ECO:0007669"/>
    <property type="project" value="TreeGrafter"/>
</dbReference>
<keyword evidence="3 4" id="KW-0732">Signal</keyword>
<dbReference type="PROSITE" id="PS51257">
    <property type="entry name" value="PROKAR_LIPOPROTEIN"/>
    <property type="match status" value="1"/>
</dbReference>
<comment type="similarity">
    <text evidence="2">Belongs to the bacterial solute-binding protein 2 family.</text>
</comment>
<accession>A0A158C5S5</accession>
<dbReference type="InterPro" id="IPR050555">
    <property type="entry name" value="Bact_Solute-Bind_Prot2"/>
</dbReference>
<dbReference type="InterPro" id="IPR025997">
    <property type="entry name" value="SBP_2_dom"/>
</dbReference>
<evidence type="ECO:0000256" key="4">
    <source>
        <dbReference type="SAM" id="SignalP"/>
    </source>
</evidence>
<dbReference type="CDD" id="cd19995">
    <property type="entry name" value="PBP1_ABC_xylose_binding-like"/>
    <property type="match status" value="1"/>
</dbReference>
<feature type="chain" id="PRO_5007622565" evidence="4">
    <location>
        <begin position="27"/>
        <end position="352"/>
    </location>
</feature>
<evidence type="ECO:0000256" key="3">
    <source>
        <dbReference type="ARBA" id="ARBA00022729"/>
    </source>
</evidence>
<dbReference type="InterPro" id="IPR028082">
    <property type="entry name" value="Peripla_BP_I"/>
</dbReference>
<name>A0A158C5S5_9BURK</name>
<dbReference type="EMBL" id="FCOB02000019">
    <property type="protein sequence ID" value="SAK77652.1"/>
    <property type="molecule type" value="Genomic_DNA"/>
</dbReference>
<protein>
    <submittedName>
        <fullName evidence="6">D-xylose ABC transporter, periplasmic substrate-binding protein</fullName>
    </submittedName>
</protein>
<proteinExistence type="inferred from homology"/>
<evidence type="ECO:0000259" key="5">
    <source>
        <dbReference type="Pfam" id="PF13407"/>
    </source>
</evidence>
<organism evidence="6 7">
    <name type="scientific">Caballeronia ptereochthonis</name>
    <dbReference type="NCBI Taxonomy" id="1777144"/>
    <lineage>
        <taxon>Bacteria</taxon>
        <taxon>Pseudomonadati</taxon>
        <taxon>Pseudomonadota</taxon>
        <taxon>Betaproteobacteria</taxon>
        <taxon>Burkholderiales</taxon>
        <taxon>Burkholderiaceae</taxon>
        <taxon>Caballeronia</taxon>
    </lineage>
</organism>
<dbReference type="AlphaFoldDB" id="A0A158C5S5"/>
<dbReference type="RefSeq" id="WP_096059381.1">
    <property type="nucleotide sequence ID" value="NZ_FCOB02000019.1"/>
</dbReference>
<feature type="signal peptide" evidence="4">
    <location>
        <begin position="1"/>
        <end position="26"/>
    </location>
</feature>
<keyword evidence="7" id="KW-1185">Reference proteome</keyword>
<dbReference type="Pfam" id="PF13407">
    <property type="entry name" value="Peripla_BP_4"/>
    <property type="match status" value="1"/>
</dbReference>
<dbReference type="Proteomes" id="UP000054978">
    <property type="component" value="Unassembled WGS sequence"/>
</dbReference>
<evidence type="ECO:0000313" key="7">
    <source>
        <dbReference type="Proteomes" id="UP000054978"/>
    </source>
</evidence>
<dbReference type="SUPFAM" id="SSF53822">
    <property type="entry name" value="Periplasmic binding protein-like I"/>
    <property type="match status" value="1"/>
</dbReference>
<dbReference type="STRING" id="1777144.AWB83_04010"/>
<evidence type="ECO:0000313" key="6">
    <source>
        <dbReference type="EMBL" id="SAK77652.1"/>
    </source>
</evidence>
<comment type="subcellular location">
    <subcellularLocation>
        <location evidence="1">Periplasm</location>
    </subcellularLocation>
</comment>
<reference evidence="6" key="1">
    <citation type="submission" date="2016-01" db="EMBL/GenBank/DDBJ databases">
        <authorList>
            <person name="Peeters C."/>
        </authorList>
    </citation>
    <scope>NUCLEOTIDE SEQUENCE [LARGE SCALE GENOMIC DNA]</scope>
    <source>
        <strain evidence="6">LMG 29326</strain>
    </source>
</reference>
<dbReference type="GO" id="GO:0030246">
    <property type="term" value="F:carbohydrate binding"/>
    <property type="evidence" value="ECO:0007669"/>
    <property type="project" value="TreeGrafter"/>
</dbReference>
<dbReference type="PANTHER" id="PTHR30036">
    <property type="entry name" value="D-XYLOSE-BINDING PERIPLASMIC PROTEIN"/>
    <property type="match status" value="1"/>
</dbReference>
<sequence length="352" mass="36398">MKNPSRQLVSAAALILGLSCSLPALAAPSGTVAFLMPDQASTRYEQHDFPGFKAEMGKLCPDCKVLYQNANADVATQQQQFNSVIAQGAKVIVLDPVDSTAAASLVHMAQSQGIKIIAYDRPVPSTPADYYVSFDNEGIGKAIAQSLVEHLKATGASTSKGGVLEVNGSPTDAAAGLIKKGIHGGLQGSGYKTLAEYDTPEWAPPKAQQWVSGQITRFGSQIIGVVAANDGTAGGTIAAFKAAGVNPVPPVTGNDATNAGLQLIIAGDQYNTILKPSEIVAAAAAKAAVGFLSGQPPKGQTSLFNTPTQLFKPAVITAQNLKAEVVDKGFASAKELCTDRYAEGCKKLGITR</sequence>